<reference evidence="2 3" key="1">
    <citation type="submission" date="2022-10" db="EMBL/GenBank/DDBJ databases">
        <title>Roseococcus glaciei nov., sp. nov., isolated from glacier.</title>
        <authorList>
            <person name="Liu Q."/>
            <person name="Xin Y.-H."/>
        </authorList>
    </citation>
    <scope>NUCLEOTIDE SEQUENCE [LARGE SCALE GENOMIC DNA]</scope>
    <source>
        <strain evidence="2 3">MDT2-1-1</strain>
    </source>
</reference>
<protein>
    <submittedName>
        <fullName evidence="2">Tripartite tricarboxylate transporter substrate binding protein</fullName>
    </submittedName>
</protein>
<gene>
    <name evidence="2" type="ORF">OF850_14045</name>
</gene>
<organism evidence="2 3">
    <name type="scientific">Sabulicella glaciei</name>
    <dbReference type="NCBI Taxonomy" id="2984948"/>
    <lineage>
        <taxon>Bacteria</taxon>
        <taxon>Pseudomonadati</taxon>
        <taxon>Pseudomonadota</taxon>
        <taxon>Alphaproteobacteria</taxon>
        <taxon>Acetobacterales</taxon>
        <taxon>Acetobacteraceae</taxon>
        <taxon>Sabulicella</taxon>
    </lineage>
</organism>
<dbReference type="Gene3D" id="3.40.190.10">
    <property type="entry name" value="Periplasmic binding protein-like II"/>
    <property type="match status" value="1"/>
</dbReference>
<evidence type="ECO:0000313" key="3">
    <source>
        <dbReference type="Proteomes" id="UP001526430"/>
    </source>
</evidence>
<name>A0ABT3NXW8_9PROT</name>
<dbReference type="Gene3D" id="3.40.190.150">
    <property type="entry name" value="Bordetella uptake gene, domain 1"/>
    <property type="match status" value="1"/>
</dbReference>
<comment type="caution">
    <text evidence="2">The sequence shown here is derived from an EMBL/GenBank/DDBJ whole genome shotgun (WGS) entry which is preliminary data.</text>
</comment>
<comment type="similarity">
    <text evidence="1">Belongs to the UPF0065 (bug) family.</text>
</comment>
<sequence>MTRLTRRSALATLGAMGGASTLSMPALGQSRFPDRPIRLIVPWPPGGSTDGQMRAIAEVASRHLGQPIVIENKPGAAGTLGALALKDARPDGYTLAQMPISVFRLPHMMDRPNFDPLKDFTYVIHVTGYLFGVVVRADRPWRTWQDFLAYAKENPGKVTYGSPGVGSSLHITMEQIAQRLGINWVHVPFRGGAENMQATLAGTIDATADSTGWAPLVEAGRLRLLVVWSAERSKRFPEVPTLRETGIDIVSASPYGFAGPAGIDGGVVETLHNAFHQALFDPTHLQVMERFDMAPWYMGSAEYTAFAERLYREEGEMVRRLNLRI</sequence>
<dbReference type="PANTHER" id="PTHR42928:SF5">
    <property type="entry name" value="BLR1237 PROTEIN"/>
    <property type="match status" value="1"/>
</dbReference>
<keyword evidence="3" id="KW-1185">Reference proteome</keyword>
<dbReference type="Pfam" id="PF03401">
    <property type="entry name" value="TctC"/>
    <property type="match status" value="1"/>
</dbReference>
<evidence type="ECO:0000256" key="1">
    <source>
        <dbReference type="ARBA" id="ARBA00006987"/>
    </source>
</evidence>
<evidence type="ECO:0000313" key="2">
    <source>
        <dbReference type="EMBL" id="MCW8086753.1"/>
    </source>
</evidence>
<dbReference type="InterPro" id="IPR042100">
    <property type="entry name" value="Bug_dom1"/>
</dbReference>
<dbReference type="RefSeq" id="WP_301590873.1">
    <property type="nucleotide sequence ID" value="NZ_JAPFQI010000011.1"/>
</dbReference>
<dbReference type="InterPro" id="IPR005064">
    <property type="entry name" value="BUG"/>
</dbReference>
<dbReference type="SUPFAM" id="SSF53850">
    <property type="entry name" value="Periplasmic binding protein-like II"/>
    <property type="match status" value="1"/>
</dbReference>
<dbReference type="PANTHER" id="PTHR42928">
    <property type="entry name" value="TRICARBOXYLATE-BINDING PROTEIN"/>
    <property type="match status" value="1"/>
</dbReference>
<dbReference type="EMBL" id="JAPFQI010000011">
    <property type="protein sequence ID" value="MCW8086753.1"/>
    <property type="molecule type" value="Genomic_DNA"/>
</dbReference>
<accession>A0ABT3NXW8</accession>
<dbReference type="PROSITE" id="PS51318">
    <property type="entry name" value="TAT"/>
    <property type="match status" value="1"/>
</dbReference>
<dbReference type="Proteomes" id="UP001526430">
    <property type="component" value="Unassembled WGS sequence"/>
</dbReference>
<dbReference type="CDD" id="cd07012">
    <property type="entry name" value="PBP2_Bug_TTT"/>
    <property type="match status" value="1"/>
</dbReference>
<dbReference type="InterPro" id="IPR006311">
    <property type="entry name" value="TAT_signal"/>
</dbReference>
<proteinExistence type="inferred from homology"/>
<dbReference type="PIRSF" id="PIRSF017082">
    <property type="entry name" value="YflP"/>
    <property type="match status" value="1"/>
</dbReference>